<evidence type="ECO:0008006" key="4">
    <source>
        <dbReference type="Google" id="ProtNLM"/>
    </source>
</evidence>
<keyword evidence="3" id="KW-1185">Reference proteome</keyword>
<proteinExistence type="predicted"/>
<gene>
    <name evidence="2" type="ORF">SAMN05421828_102268</name>
</gene>
<dbReference type="EMBL" id="FTNE01000002">
    <property type="protein sequence ID" value="SIQ22768.1"/>
    <property type="molecule type" value="Genomic_DNA"/>
</dbReference>
<name>A0A8G2CIC7_ACIRU</name>
<accession>A0A8G2CIC7</accession>
<evidence type="ECO:0000313" key="3">
    <source>
        <dbReference type="Proteomes" id="UP000186308"/>
    </source>
</evidence>
<evidence type="ECO:0000313" key="2">
    <source>
        <dbReference type="EMBL" id="SIQ22768.1"/>
    </source>
</evidence>
<organism evidence="2 3">
    <name type="scientific">Acidiphilium rubrum</name>
    <dbReference type="NCBI Taxonomy" id="526"/>
    <lineage>
        <taxon>Bacteria</taxon>
        <taxon>Pseudomonadati</taxon>
        <taxon>Pseudomonadota</taxon>
        <taxon>Alphaproteobacteria</taxon>
        <taxon>Acetobacterales</taxon>
        <taxon>Acidocellaceae</taxon>
        <taxon>Acidiphilium</taxon>
    </lineage>
</organism>
<feature type="chain" id="PRO_5034195485" description="Invasion protein IalB, involved in pathogenesis" evidence="1">
    <location>
        <begin position="26"/>
        <end position="186"/>
    </location>
</feature>
<reference evidence="2 3" key="1">
    <citation type="submission" date="2017-01" db="EMBL/GenBank/DDBJ databases">
        <authorList>
            <person name="Varghese N."/>
            <person name="Submissions S."/>
        </authorList>
    </citation>
    <scope>NUCLEOTIDE SEQUENCE [LARGE SCALE GENOMIC DNA]</scope>
    <source>
        <strain evidence="2 3">ATCC 35905</strain>
    </source>
</reference>
<keyword evidence="1" id="KW-0732">Signal</keyword>
<protein>
    <recommendedName>
        <fullName evidence="4">Invasion protein IalB, involved in pathogenesis</fullName>
    </recommendedName>
</protein>
<comment type="caution">
    <text evidence="2">The sequence shown here is derived from an EMBL/GenBank/DDBJ whole genome shotgun (WGS) entry which is preliminary data.</text>
</comment>
<feature type="signal peptide" evidence="1">
    <location>
        <begin position="1"/>
        <end position="25"/>
    </location>
</feature>
<sequence length="186" mass="19911">MRHAFLKKATLIAGFYLFSSQVALAQWGARVQGPDVFGATTVVAATGNSSEDGLVIQCDNKHSLYIAYIIPGRKSELNEMSQADSGIPVTLLMKIDSNPVVKFKAELKMWNNTYLGIVTSGRRTKLFDIIKSLATAKTNVSVGADLMGSKQSDTFGVSGSTAAMSTVTKDCALNNIKPDPSNNNKS</sequence>
<dbReference type="RefSeq" id="WP_029312040.1">
    <property type="nucleotide sequence ID" value="NZ_FTNE01000002.1"/>
</dbReference>
<evidence type="ECO:0000256" key="1">
    <source>
        <dbReference type="SAM" id="SignalP"/>
    </source>
</evidence>
<dbReference type="Proteomes" id="UP000186308">
    <property type="component" value="Unassembled WGS sequence"/>
</dbReference>
<dbReference type="AlphaFoldDB" id="A0A8G2CIC7"/>